<keyword evidence="3" id="KW-1185">Reference proteome</keyword>
<evidence type="ECO:0000313" key="2">
    <source>
        <dbReference type="EMBL" id="GHE13778.1"/>
    </source>
</evidence>
<name>A0A919D7U5_9ACTN</name>
<organism evidence="2 3">
    <name type="scientific">Streptomyces alanosinicus</name>
    <dbReference type="NCBI Taxonomy" id="68171"/>
    <lineage>
        <taxon>Bacteria</taxon>
        <taxon>Bacillati</taxon>
        <taxon>Actinomycetota</taxon>
        <taxon>Actinomycetes</taxon>
        <taxon>Kitasatosporales</taxon>
        <taxon>Streptomycetaceae</taxon>
        <taxon>Streptomyces</taxon>
    </lineage>
</organism>
<reference evidence="2" key="2">
    <citation type="submission" date="2020-09" db="EMBL/GenBank/DDBJ databases">
        <authorList>
            <person name="Sun Q."/>
            <person name="Ohkuma M."/>
        </authorList>
    </citation>
    <scope>NUCLEOTIDE SEQUENCE</scope>
    <source>
        <strain evidence="2">JCM 4714</strain>
    </source>
</reference>
<evidence type="ECO:0000313" key="3">
    <source>
        <dbReference type="Proteomes" id="UP000655443"/>
    </source>
</evidence>
<sequence length="79" mass="8196">MVDGARGQRQTALVDKRAGVLGALFGIRHTIPTAAGGIPVTPVPSRSEWRYSWSQAGGEPAVGQLPQSAAIDKSDQLAA</sequence>
<dbReference type="EMBL" id="BMVG01000043">
    <property type="protein sequence ID" value="GHE13778.1"/>
    <property type="molecule type" value="Genomic_DNA"/>
</dbReference>
<gene>
    <name evidence="2" type="ORF">GCM10010339_81900</name>
</gene>
<feature type="region of interest" description="Disordered" evidence="1">
    <location>
        <begin position="57"/>
        <end position="79"/>
    </location>
</feature>
<dbReference type="Proteomes" id="UP000655443">
    <property type="component" value="Unassembled WGS sequence"/>
</dbReference>
<comment type="caution">
    <text evidence="2">The sequence shown here is derived from an EMBL/GenBank/DDBJ whole genome shotgun (WGS) entry which is preliminary data.</text>
</comment>
<evidence type="ECO:0000256" key="1">
    <source>
        <dbReference type="SAM" id="MobiDB-lite"/>
    </source>
</evidence>
<proteinExistence type="predicted"/>
<dbReference type="AlphaFoldDB" id="A0A919D7U5"/>
<reference evidence="2" key="1">
    <citation type="journal article" date="2014" name="Int. J. Syst. Evol. Microbiol.">
        <title>Complete genome sequence of Corynebacterium casei LMG S-19264T (=DSM 44701T), isolated from a smear-ripened cheese.</title>
        <authorList>
            <consortium name="US DOE Joint Genome Institute (JGI-PGF)"/>
            <person name="Walter F."/>
            <person name="Albersmeier A."/>
            <person name="Kalinowski J."/>
            <person name="Ruckert C."/>
        </authorList>
    </citation>
    <scope>NUCLEOTIDE SEQUENCE</scope>
    <source>
        <strain evidence="2">JCM 4714</strain>
    </source>
</reference>
<protein>
    <submittedName>
        <fullName evidence="2">Uncharacterized protein</fullName>
    </submittedName>
</protein>
<accession>A0A919D7U5</accession>